<evidence type="ECO:0000256" key="1">
    <source>
        <dbReference type="ARBA" id="ARBA00022722"/>
    </source>
</evidence>
<dbReference type="EMBL" id="BMPT01000027">
    <property type="protein sequence ID" value="GGM43472.1"/>
    <property type="molecule type" value="Genomic_DNA"/>
</dbReference>
<keyword evidence="21" id="KW-1185">Reference proteome</keyword>
<keyword evidence="1 15" id="KW-0540">Nuclease</keyword>
<evidence type="ECO:0000256" key="14">
    <source>
        <dbReference type="ARBA" id="ARBA00048988"/>
    </source>
</evidence>
<keyword evidence="10 15" id="KW-0238">DNA-binding</keyword>
<dbReference type="InterPro" id="IPR014017">
    <property type="entry name" value="DNA_helicase_UvrD-like_C"/>
</dbReference>
<dbReference type="EC" id="3.1.11.5" evidence="15"/>
<dbReference type="HAMAP" id="MF_01485">
    <property type="entry name" value="RecB"/>
    <property type="match status" value="1"/>
</dbReference>
<dbReference type="InterPro" id="IPR011335">
    <property type="entry name" value="Restrct_endonuc-II-like"/>
</dbReference>
<comment type="cofactor">
    <cofactor evidence="15">
        <name>Mg(2+)</name>
        <dbReference type="ChEBI" id="CHEBI:18420"/>
    </cofactor>
    <text evidence="15">Binds 1 Mg(2+) ion per subunit.</text>
</comment>
<dbReference type="AlphaFoldDB" id="A0A8H9L758"/>
<dbReference type="InterPro" id="IPR011604">
    <property type="entry name" value="PDDEXK-like_dom_sf"/>
</dbReference>
<comment type="caution">
    <text evidence="20">The sequence shown here is derived from an EMBL/GenBank/DDBJ whole genome shotgun (WGS) entry which is preliminary data.</text>
</comment>
<dbReference type="RefSeq" id="WP_189087185.1">
    <property type="nucleotide sequence ID" value="NZ_BMPT01000027.1"/>
</dbReference>
<comment type="catalytic activity">
    <reaction evidence="14 15">
        <text>ATP + H2O = ADP + phosphate + H(+)</text>
        <dbReference type="Rhea" id="RHEA:13065"/>
        <dbReference type="ChEBI" id="CHEBI:15377"/>
        <dbReference type="ChEBI" id="CHEBI:15378"/>
        <dbReference type="ChEBI" id="CHEBI:30616"/>
        <dbReference type="ChEBI" id="CHEBI:43474"/>
        <dbReference type="ChEBI" id="CHEBI:456216"/>
        <dbReference type="EC" id="5.6.2.4"/>
    </reaction>
</comment>
<dbReference type="GO" id="GO:0005829">
    <property type="term" value="C:cytosol"/>
    <property type="evidence" value="ECO:0007669"/>
    <property type="project" value="TreeGrafter"/>
</dbReference>
<dbReference type="Gene3D" id="3.90.320.10">
    <property type="match status" value="1"/>
</dbReference>
<feature type="binding site" evidence="15">
    <location>
        <position position="1017"/>
    </location>
    <ligand>
        <name>Mg(2+)</name>
        <dbReference type="ChEBI" id="CHEBI:18420"/>
    </ligand>
</feature>
<keyword evidence="9 15" id="KW-0460">Magnesium</keyword>
<dbReference type="GO" id="GO:0003677">
    <property type="term" value="F:DNA binding"/>
    <property type="evidence" value="ECO:0007669"/>
    <property type="project" value="UniProtKB-UniRule"/>
</dbReference>
<protein>
    <recommendedName>
        <fullName evidence="15">RecBCD enzyme subunit RecB</fullName>
        <ecNumber evidence="15">3.1.11.5</ecNumber>
        <ecNumber evidence="15">5.6.2.4</ecNumber>
    </recommendedName>
    <alternativeName>
        <fullName evidence="15">DNA 3'-5' helicase subunit RecB</fullName>
    </alternativeName>
    <alternativeName>
        <fullName evidence="15">Exonuclease V subunit RecB</fullName>
        <shortName evidence="15">ExoV subunit RecB</shortName>
    </alternativeName>
    <alternativeName>
        <fullName evidence="15">Helicase/nuclease RecBCD subunit RecB</fullName>
    </alternativeName>
</protein>
<evidence type="ECO:0000256" key="12">
    <source>
        <dbReference type="ARBA" id="ARBA00023235"/>
    </source>
</evidence>
<evidence type="ECO:0000256" key="16">
    <source>
        <dbReference type="PROSITE-ProRule" id="PRU00560"/>
    </source>
</evidence>
<dbReference type="Pfam" id="PF13361">
    <property type="entry name" value="UvrD_C"/>
    <property type="match status" value="1"/>
</dbReference>
<feature type="binding site" evidence="16">
    <location>
        <begin position="19"/>
        <end position="26"/>
    </location>
    <ligand>
        <name>ATP</name>
        <dbReference type="ChEBI" id="CHEBI:30616"/>
    </ligand>
</feature>
<dbReference type="Gene3D" id="3.40.50.300">
    <property type="entry name" value="P-loop containing nucleotide triphosphate hydrolases"/>
    <property type="match status" value="2"/>
</dbReference>
<dbReference type="PANTHER" id="PTHR11070:SF23">
    <property type="entry name" value="RECBCD ENZYME SUBUNIT RECB"/>
    <property type="match status" value="1"/>
</dbReference>
<dbReference type="GO" id="GO:0005524">
    <property type="term" value="F:ATP binding"/>
    <property type="evidence" value="ECO:0007669"/>
    <property type="project" value="UniProtKB-UniRule"/>
</dbReference>
<dbReference type="GO" id="GO:0009338">
    <property type="term" value="C:exodeoxyribonuclease V complex"/>
    <property type="evidence" value="ECO:0007669"/>
    <property type="project" value="TreeGrafter"/>
</dbReference>
<dbReference type="Pfam" id="PF12705">
    <property type="entry name" value="PDDEXK_1"/>
    <property type="match status" value="1"/>
</dbReference>
<feature type="domain" description="UvrD-like helicase C-terminal" evidence="19">
    <location>
        <begin position="374"/>
        <end position="634"/>
    </location>
</feature>
<evidence type="ECO:0000259" key="19">
    <source>
        <dbReference type="PROSITE" id="PS51217"/>
    </source>
</evidence>
<evidence type="ECO:0000256" key="13">
    <source>
        <dbReference type="ARBA" id="ARBA00034617"/>
    </source>
</evidence>
<evidence type="ECO:0000256" key="10">
    <source>
        <dbReference type="ARBA" id="ARBA00023125"/>
    </source>
</evidence>
<proteinExistence type="inferred from homology"/>
<dbReference type="Gene3D" id="1.10.486.10">
    <property type="entry name" value="PCRA, domain 4"/>
    <property type="match status" value="1"/>
</dbReference>
<dbReference type="Proteomes" id="UP000655589">
    <property type="component" value="Unassembled WGS sequence"/>
</dbReference>
<accession>A0A8H9L758</accession>
<evidence type="ECO:0000256" key="5">
    <source>
        <dbReference type="ARBA" id="ARBA00022801"/>
    </source>
</evidence>
<feature type="region of interest" description="DNA-binding and helicase activity, interacts with RecC" evidence="15">
    <location>
        <begin position="1"/>
        <end position="760"/>
    </location>
</feature>
<evidence type="ECO:0000256" key="15">
    <source>
        <dbReference type="HAMAP-Rule" id="MF_01485"/>
    </source>
</evidence>
<feature type="binding site" evidence="15">
    <location>
        <position position="1031"/>
    </location>
    <ligand>
        <name>Mg(2+)</name>
        <dbReference type="ChEBI" id="CHEBI:18420"/>
    </ligand>
</feature>
<dbReference type="CDD" id="cd22352">
    <property type="entry name" value="RecB_C-like"/>
    <property type="match status" value="1"/>
</dbReference>
<keyword evidence="3 15" id="KW-0547">Nucleotide-binding</keyword>
<reference evidence="20" key="1">
    <citation type="journal article" date="2014" name="Int. J. Syst. Evol. Microbiol.">
        <title>Complete genome sequence of Corynebacterium casei LMG S-19264T (=DSM 44701T), isolated from a smear-ripened cheese.</title>
        <authorList>
            <consortium name="US DOE Joint Genome Institute (JGI-PGF)"/>
            <person name="Walter F."/>
            <person name="Albersmeier A."/>
            <person name="Kalinowski J."/>
            <person name="Ruckert C."/>
        </authorList>
    </citation>
    <scope>NUCLEOTIDE SEQUENCE</scope>
    <source>
        <strain evidence="20">JCM 3051</strain>
    </source>
</reference>
<dbReference type="InterPro" id="IPR000212">
    <property type="entry name" value="DNA_helicase_UvrD/REP"/>
</dbReference>
<comment type="miscellaneous">
    <text evidence="15">In the RecBCD complex, RecB has a slow 3'-5' helicase, an exonuclease activity and loads RecA onto ssDNA, RecD has a fast 5'-3' helicase activity, while RecC stimulates the ATPase and processivity of the RecB helicase and contributes to recognition of the Chi site.</text>
</comment>
<dbReference type="SUPFAM" id="SSF52540">
    <property type="entry name" value="P-loop containing nucleoside triphosphate hydrolases"/>
    <property type="match status" value="1"/>
</dbReference>
<keyword evidence="11 15" id="KW-0234">DNA repair</keyword>
<feature type="active site" description="For nuclease activity" evidence="15">
    <location>
        <position position="1031"/>
    </location>
</feature>
<dbReference type="PROSITE" id="PS51217">
    <property type="entry name" value="UVRD_HELICASE_CTER"/>
    <property type="match status" value="1"/>
</dbReference>
<evidence type="ECO:0000256" key="6">
    <source>
        <dbReference type="ARBA" id="ARBA00022806"/>
    </source>
</evidence>
<dbReference type="GO" id="GO:0043138">
    <property type="term" value="F:3'-5' DNA helicase activity"/>
    <property type="evidence" value="ECO:0007669"/>
    <property type="project" value="UniProtKB-UniRule"/>
</dbReference>
<dbReference type="InterPro" id="IPR004586">
    <property type="entry name" value="RecB"/>
</dbReference>
<feature type="binding site" evidence="15">
    <location>
        <position position="875"/>
    </location>
    <ligand>
        <name>Mg(2+)</name>
        <dbReference type="ChEBI" id="CHEBI:18420"/>
    </ligand>
</feature>
<feature type="compositionally biased region" description="Acidic residues" evidence="17">
    <location>
        <begin position="825"/>
        <end position="837"/>
    </location>
</feature>
<evidence type="ECO:0000259" key="18">
    <source>
        <dbReference type="PROSITE" id="PS51198"/>
    </source>
</evidence>
<dbReference type="InterPro" id="IPR027417">
    <property type="entry name" value="P-loop_NTPase"/>
</dbReference>
<dbReference type="Pfam" id="PF00580">
    <property type="entry name" value="UvrD-helicase"/>
    <property type="match status" value="1"/>
</dbReference>
<dbReference type="InterPro" id="IPR038726">
    <property type="entry name" value="PDDEXK_AddAB-type"/>
</dbReference>
<evidence type="ECO:0000256" key="4">
    <source>
        <dbReference type="ARBA" id="ARBA00022763"/>
    </source>
</evidence>
<keyword evidence="6 15" id="KW-0347">Helicase</keyword>
<comment type="domain">
    <text evidence="15">The C-terminal domain has nuclease activity and interacts with RecD. It interacts with RecA, facilitating its loading onto ssDNA.</text>
</comment>
<sequence>MDVFDLAGPLPRGTALLEASAGTGKTFAIGALVTRYVAEGVVPLEEMLVVTFGRAATQELRDRVRGALLRAERAFAAALSGGGTEGGTEGGTDEVDEVLAALLDVDDVERVVRHRRLADALASFDHATIATIHQFCQLVLRSLGVAGDTEPGAELVESLTDLTVEVVDDLYLRRYGNAPEPPPFDRACALMVATAAVEDPRAALADADPDDPVGSARVSFAREVRAEMERRKRRLGILSYDDLLGRLADALDPASADGGAAVRTRMRERWRVVLVDEFQDTDPVQWQVLDRAFGGAPDAADPAGDRATVLVGDPKQAIYAFRGGDVVAYLDAARHAATRATLGSNWRSDAPLVEALGVLLGNAALGHPEIVVRPVTAQGGTGRLAGAPHPAPFRLRQVLRAGLPTVRSGAVQVGAARRHVAADLAADVAGLLAAGATWDGRPLVAGDVAVLVSARAHGRVVQEALAERGVAAVMPGGDVFATPAADEWLTLLEALEAPHRSALVRAAALTPFLGRTAADLDAGGEDLTARDADTLRGWAHLVRHRGVAALLEAAEERGLGARVLARAQGERLLTDLRHLGQLLHEVSATESLGLTALLAWFRDERRRTGTAERPRRLDSDAAAVQVVTVHGSKGLQYPVVYLPYGYDNYARPVDIALYHDEHHDRPGTRTIDVSGSGAWWDAHCAAHRAEEDGEELRKLYVALTRAQSQVVAWWAPTSSTPTSGLHRLLFGRTPGTREVPDTQPLQDDDYVTRVLGLLQELGGPVAEVAEVAEVSAPAPADRDAPFAARTFGRTVDLAWRRTSYSGLIAAADDVPHVASEPETQGTDDEPDAPDDEAAAPGPVVQGSMVQGSMVQGTPSPMADLPTGAAFGSLVHAVLEHADPFAPDLRAELLEHVTEQLRWWPVPADPEAVADGLVPLHHTPLGPLADGRTLGEIGLPDRLRELTFELPLAGGDLGSGSAGHGAPGTGHEPRLRDLAPLLRAHLPADDPLAAYADRLEQPALGDQALRGYLTGSVDVVLRLPTGRFVVVDYKTNFLGPAVADYTADRMAEAMLHSHYPLQALLYGVVLHRYLRWRLPGYDPAEHLGGVLYLFVRGMAGPDTPDAGGSPAGVLSWRPPAELLVALSDLLAGAGDGTPSGARPGRGTAGEAA</sequence>
<evidence type="ECO:0000256" key="2">
    <source>
        <dbReference type="ARBA" id="ARBA00022723"/>
    </source>
</evidence>
<organism evidence="20 21">
    <name type="scientific">Promicromonospora citrea</name>
    <dbReference type="NCBI Taxonomy" id="43677"/>
    <lineage>
        <taxon>Bacteria</taxon>
        <taxon>Bacillati</taxon>
        <taxon>Actinomycetota</taxon>
        <taxon>Actinomycetes</taxon>
        <taxon>Micrococcales</taxon>
        <taxon>Promicromonosporaceae</taxon>
        <taxon>Promicromonospora</taxon>
    </lineage>
</organism>
<evidence type="ECO:0000313" key="20">
    <source>
        <dbReference type="EMBL" id="GGM43472.1"/>
    </source>
</evidence>
<comment type="subunit">
    <text evidence="15">Heterotrimer of RecB, RecC and RecD. All subunits contribute to DNA-binding. Interacts with RecA.</text>
</comment>
<evidence type="ECO:0000256" key="7">
    <source>
        <dbReference type="ARBA" id="ARBA00022839"/>
    </source>
</evidence>
<gene>
    <name evidence="15 20" type="primary">recB</name>
    <name evidence="20" type="ORF">GCM10010102_43710</name>
</gene>
<keyword evidence="2 15" id="KW-0479">Metal-binding</keyword>
<feature type="region of interest" description="Nuclease activity, interacts with RecD and RecA" evidence="15">
    <location>
        <begin position="798"/>
        <end position="1151"/>
    </location>
</feature>
<dbReference type="GO" id="GO:0008854">
    <property type="term" value="F:exodeoxyribonuclease V activity"/>
    <property type="evidence" value="ECO:0007669"/>
    <property type="project" value="UniProtKB-EC"/>
</dbReference>
<dbReference type="GO" id="GO:0000287">
    <property type="term" value="F:magnesium ion binding"/>
    <property type="evidence" value="ECO:0007669"/>
    <property type="project" value="UniProtKB-UniRule"/>
</dbReference>
<feature type="domain" description="UvrD-like helicase ATP-binding" evidence="18">
    <location>
        <begin position="1"/>
        <end position="349"/>
    </location>
</feature>
<comment type="domain">
    <text evidence="15">The N-terminal DNA-binding domain is a ssDNA-dependent ATPase and has ATP-dependent 3'-5' helicase function. This domain interacts with RecC.</text>
</comment>
<reference evidence="20" key="2">
    <citation type="submission" date="2020-09" db="EMBL/GenBank/DDBJ databases">
        <authorList>
            <person name="Sun Q."/>
            <person name="Ohkuma M."/>
        </authorList>
    </citation>
    <scope>NUCLEOTIDE SEQUENCE</scope>
    <source>
        <strain evidence="20">JCM 3051</strain>
    </source>
</reference>
<keyword evidence="8 15" id="KW-0067">ATP-binding</keyword>
<evidence type="ECO:0000256" key="9">
    <source>
        <dbReference type="ARBA" id="ARBA00022842"/>
    </source>
</evidence>
<keyword evidence="7 15" id="KW-0269">Exonuclease</keyword>
<evidence type="ECO:0000313" key="21">
    <source>
        <dbReference type="Proteomes" id="UP000655589"/>
    </source>
</evidence>
<dbReference type="EC" id="5.6.2.4" evidence="15"/>
<keyword evidence="12 15" id="KW-0413">Isomerase</keyword>
<evidence type="ECO:0000256" key="11">
    <source>
        <dbReference type="ARBA" id="ARBA00023204"/>
    </source>
</evidence>
<evidence type="ECO:0000256" key="8">
    <source>
        <dbReference type="ARBA" id="ARBA00022840"/>
    </source>
</evidence>
<comment type="catalytic activity">
    <reaction evidence="13 15">
        <text>Couples ATP hydrolysis with the unwinding of duplex DNA by translocating in the 3'-5' direction.</text>
        <dbReference type="EC" id="5.6.2.4"/>
    </reaction>
</comment>
<dbReference type="SUPFAM" id="SSF52980">
    <property type="entry name" value="Restriction endonuclease-like"/>
    <property type="match status" value="1"/>
</dbReference>
<dbReference type="GO" id="GO:0000724">
    <property type="term" value="P:double-strand break repair via homologous recombination"/>
    <property type="evidence" value="ECO:0007669"/>
    <property type="project" value="UniProtKB-UniRule"/>
</dbReference>
<evidence type="ECO:0000256" key="17">
    <source>
        <dbReference type="SAM" id="MobiDB-lite"/>
    </source>
</evidence>
<keyword evidence="4 15" id="KW-0227">DNA damage</keyword>
<dbReference type="InterPro" id="IPR014016">
    <property type="entry name" value="UvrD-like_ATP-bd"/>
</dbReference>
<dbReference type="PANTHER" id="PTHR11070">
    <property type="entry name" value="UVRD / RECB / PCRA DNA HELICASE FAMILY MEMBER"/>
    <property type="match status" value="1"/>
</dbReference>
<name>A0A8H9L758_9MICO</name>
<dbReference type="PROSITE" id="PS51198">
    <property type="entry name" value="UVRD_HELICASE_ATP_BIND"/>
    <property type="match status" value="1"/>
</dbReference>
<comment type="similarity">
    <text evidence="15">Belongs to the helicase family. UvrD subfamily.</text>
</comment>
<keyword evidence="5 15" id="KW-0378">Hydrolase</keyword>
<comment type="catalytic activity">
    <reaction evidence="15">
        <text>Exonucleolytic cleavage (in the presence of ATP) in either 5'- to 3'- or 3'- to 5'-direction to yield 5'-phosphooligonucleotides.</text>
        <dbReference type="EC" id="3.1.11.5"/>
    </reaction>
</comment>
<feature type="region of interest" description="Disordered" evidence="17">
    <location>
        <begin position="813"/>
        <end position="841"/>
    </location>
</feature>
<evidence type="ECO:0000256" key="3">
    <source>
        <dbReference type="ARBA" id="ARBA00022741"/>
    </source>
</evidence>
<comment type="function">
    <text evidence="15">A helicase/nuclease that prepares dsDNA breaks (DSB) for recombinational DNA repair. Binds to DSBs and unwinds DNA via a highly rapid and processive ATP-dependent bidirectional helicase activity. Unwinds dsDNA until it encounters a Chi (crossover hotspot instigator) sequence from the 3' direction. Cuts ssDNA a few nucleotides 3' to the Chi site. The properties and activities of the enzyme are changed at Chi. The Chi-altered holoenzyme produces a long 3'-ssDNA overhang and facilitates RecA-binding to the ssDNA for homologous DNA recombination and repair. Holoenzyme degrades any linearized DNA that is unable to undergo homologous recombination. In the holoenzyme this subunit contributes ATPase, 3'-5' helicase, exonuclease activity and loads RecA onto ssDNA.</text>
</comment>